<proteinExistence type="predicted"/>
<evidence type="ECO:0000313" key="3">
    <source>
        <dbReference type="Proteomes" id="UP000266841"/>
    </source>
</evidence>
<keyword evidence="1" id="KW-0472">Membrane</keyword>
<keyword evidence="1" id="KW-0812">Transmembrane</keyword>
<evidence type="ECO:0008006" key="4">
    <source>
        <dbReference type="Google" id="ProtNLM"/>
    </source>
</evidence>
<protein>
    <recommendedName>
        <fullName evidence="4">Methyltransferase FkbM domain-containing protein</fullName>
    </recommendedName>
</protein>
<dbReference type="AlphaFoldDB" id="K0SPW6"/>
<evidence type="ECO:0000256" key="1">
    <source>
        <dbReference type="SAM" id="Phobius"/>
    </source>
</evidence>
<keyword evidence="1" id="KW-1133">Transmembrane helix</keyword>
<gene>
    <name evidence="2" type="ORF">THAOC_10487</name>
</gene>
<dbReference type="eggNOG" id="ENOG502SEB1">
    <property type="taxonomic scope" value="Eukaryota"/>
</dbReference>
<keyword evidence="3" id="KW-1185">Reference proteome</keyword>
<dbReference type="InterPro" id="IPR029063">
    <property type="entry name" value="SAM-dependent_MTases_sf"/>
</dbReference>
<sequence length="233" mass="26030">MGPQRVHSSLHPPAILVRIFAIGIATIMVIRHRASSSSCEMRGDFAGSRTQWTMEARTLGATFPLVMVPQSEKKGMGGHFDLMENQDGRFDDSKCETWSATTRSGFYCDIEWDEWMIANAFVQPGDVVVEFGARFGTTSCMLSRNVGLDGEVISVEPDVIVQHTDAIFTPYLGQYLAARFTWEEAVVMHREQAKLAKGPRFHQSVQMKLKPFLGKGSMLHLLTAKVVTTDRQD</sequence>
<dbReference type="Proteomes" id="UP000266841">
    <property type="component" value="Unassembled WGS sequence"/>
</dbReference>
<dbReference type="Gene3D" id="3.40.50.150">
    <property type="entry name" value="Vaccinia Virus protein VP39"/>
    <property type="match status" value="1"/>
</dbReference>
<comment type="caution">
    <text evidence="2">The sequence shown here is derived from an EMBL/GenBank/DDBJ whole genome shotgun (WGS) entry which is preliminary data.</text>
</comment>
<accession>K0SPW6</accession>
<feature type="transmembrane region" description="Helical" evidence="1">
    <location>
        <begin position="12"/>
        <end position="30"/>
    </location>
</feature>
<dbReference type="EMBL" id="AGNL01011524">
    <property type="protein sequence ID" value="EJK68343.1"/>
    <property type="molecule type" value="Genomic_DNA"/>
</dbReference>
<evidence type="ECO:0000313" key="2">
    <source>
        <dbReference type="EMBL" id="EJK68343.1"/>
    </source>
</evidence>
<organism evidence="2 3">
    <name type="scientific">Thalassiosira oceanica</name>
    <name type="common">Marine diatom</name>
    <dbReference type="NCBI Taxonomy" id="159749"/>
    <lineage>
        <taxon>Eukaryota</taxon>
        <taxon>Sar</taxon>
        <taxon>Stramenopiles</taxon>
        <taxon>Ochrophyta</taxon>
        <taxon>Bacillariophyta</taxon>
        <taxon>Coscinodiscophyceae</taxon>
        <taxon>Thalassiosirophycidae</taxon>
        <taxon>Thalassiosirales</taxon>
        <taxon>Thalassiosiraceae</taxon>
        <taxon>Thalassiosira</taxon>
    </lineage>
</organism>
<reference evidence="2 3" key="1">
    <citation type="journal article" date="2012" name="Genome Biol.">
        <title>Genome and low-iron response of an oceanic diatom adapted to chronic iron limitation.</title>
        <authorList>
            <person name="Lommer M."/>
            <person name="Specht M."/>
            <person name="Roy A.S."/>
            <person name="Kraemer L."/>
            <person name="Andreson R."/>
            <person name="Gutowska M.A."/>
            <person name="Wolf J."/>
            <person name="Bergner S.V."/>
            <person name="Schilhabel M.B."/>
            <person name="Klostermeier U.C."/>
            <person name="Beiko R.G."/>
            <person name="Rosenstiel P."/>
            <person name="Hippler M."/>
            <person name="Laroche J."/>
        </authorList>
    </citation>
    <scope>NUCLEOTIDE SEQUENCE [LARGE SCALE GENOMIC DNA]</scope>
    <source>
        <strain evidence="2 3">CCMP1005</strain>
    </source>
</reference>
<dbReference type="SUPFAM" id="SSF53335">
    <property type="entry name" value="S-adenosyl-L-methionine-dependent methyltransferases"/>
    <property type="match status" value="1"/>
</dbReference>
<name>K0SPW6_THAOC</name>